<sequence length="254" mass="28284">MGQPPPRYWPEGCRVQGDIHPVTDEVAEQGSSVFMLGVRQHPLGLALVSSLAGLRVHRYITLVRRSDIAEAGRESPWKSTSGNIHLSAAWRMQRETRLHETKPGVVDDSEAFPGLSSALQKPLLLSSSEQSKPWLRDECSEQRPGDDECHWCIGEGPRLRPPAEGLSNQTSAERRNEDRKSAVVDPGGQRGGTVSLSGFGRIGAGNWWNLLPQWLYDWEWGPVRPSLALILQIRYGFWKLAYIDVTLKSPEKAG</sequence>
<protein>
    <submittedName>
        <fullName evidence="2">Uncharacterized protein</fullName>
    </submittedName>
</protein>
<evidence type="ECO:0000256" key="1">
    <source>
        <dbReference type="SAM" id="MobiDB-lite"/>
    </source>
</evidence>
<dbReference type="HOGENOM" id="CLU_1094381_0_0_1"/>
<dbReference type="AlphaFoldDB" id="S7QK87"/>
<feature type="region of interest" description="Disordered" evidence="1">
    <location>
        <begin position="160"/>
        <end position="190"/>
    </location>
</feature>
<organism evidence="2 3">
    <name type="scientific">Gloeophyllum trabeum (strain ATCC 11539 / FP-39264 / Madison 617)</name>
    <name type="common">Brown rot fungus</name>
    <dbReference type="NCBI Taxonomy" id="670483"/>
    <lineage>
        <taxon>Eukaryota</taxon>
        <taxon>Fungi</taxon>
        <taxon>Dikarya</taxon>
        <taxon>Basidiomycota</taxon>
        <taxon>Agaricomycotina</taxon>
        <taxon>Agaricomycetes</taxon>
        <taxon>Gloeophyllales</taxon>
        <taxon>Gloeophyllaceae</taxon>
        <taxon>Gloeophyllum</taxon>
    </lineage>
</organism>
<keyword evidence="3" id="KW-1185">Reference proteome</keyword>
<dbReference type="KEGG" id="gtr:GLOTRDRAFT_89749"/>
<proteinExistence type="predicted"/>
<dbReference type="EMBL" id="KB469296">
    <property type="protein sequence ID" value="EPQ60161.1"/>
    <property type="molecule type" value="Genomic_DNA"/>
</dbReference>
<accession>S7QK87</accession>
<dbReference type="RefSeq" id="XP_007860628.1">
    <property type="nucleotide sequence ID" value="XM_007862437.1"/>
</dbReference>
<reference evidence="2 3" key="1">
    <citation type="journal article" date="2012" name="Science">
        <title>The Paleozoic origin of enzymatic lignin decomposition reconstructed from 31 fungal genomes.</title>
        <authorList>
            <person name="Floudas D."/>
            <person name="Binder M."/>
            <person name="Riley R."/>
            <person name="Barry K."/>
            <person name="Blanchette R.A."/>
            <person name="Henrissat B."/>
            <person name="Martinez A.T."/>
            <person name="Otillar R."/>
            <person name="Spatafora J.W."/>
            <person name="Yadav J.S."/>
            <person name="Aerts A."/>
            <person name="Benoit I."/>
            <person name="Boyd A."/>
            <person name="Carlson A."/>
            <person name="Copeland A."/>
            <person name="Coutinho P.M."/>
            <person name="de Vries R.P."/>
            <person name="Ferreira P."/>
            <person name="Findley K."/>
            <person name="Foster B."/>
            <person name="Gaskell J."/>
            <person name="Glotzer D."/>
            <person name="Gorecki P."/>
            <person name="Heitman J."/>
            <person name="Hesse C."/>
            <person name="Hori C."/>
            <person name="Igarashi K."/>
            <person name="Jurgens J.A."/>
            <person name="Kallen N."/>
            <person name="Kersten P."/>
            <person name="Kohler A."/>
            <person name="Kuees U."/>
            <person name="Kumar T.K.A."/>
            <person name="Kuo A."/>
            <person name="LaButti K."/>
            <person name="Larrondo L.F."/>
            <person name="Lindquist E."/>
            <person name="Ling A."/>
            <person name="Lombard V."/>
            <person name="Lucas S."/>
            <person name="Lundell T."/>
            <person name="Martin R."/>
            <person name="McLaughlin D.J."/>
            <person name="Morgenstern I."/>
            <person name="Morin E."/>
            <person name="Murat C."/>
            <person name="Nagy L.G."/>
            <person name="Nolan M."/>
            <person name="Ohm R.A."/>
            <person name="Patyshakuliyeva A."/>
            <person name="Rokas A."/>
            <person name="Ruiz-Duenas F.J."/>
            <person name="Sabat G."/>
            <person name="Salamov A."/>
            <person name="Samejima M."/>
            <person name="Schmutz J."/>
            <person name="Slot J.C."/>
            <person name="St John F."/>
            <person name="Stenlid J."/>
            <person name="Sun H."/>
            <person name="Sun S."/>
            <person name="Syed K."/>
            <person name="Tsang A."/>
            <person name="Wiebenga A."/>
            <person name="Young D."/>
            <person name="Pisabarro A."/>
            <person name="Eastwood D.C."/>
            <person name="Martin F."/>
            <person name="Cullen D."/>
            <person name="Grigoriev I.V."/>
            <person name="Hibbett D.S."/>
        </authorList>
    </citation>
    <scope>NUCLEOTIDE SEQUENCE [LARGE SCALE GENOMIC DNA]</scope>
    <source>
        <strain evidence="2 3">ATCC 11539</strain>
    </source>
</reference>
<evidence type="ECO:0000313" key="2">
    <source>
        <dbReference type="EMBL" id="EPQ60161.1"/>
    </source>
</evidence>
<dbReference type="Proteomes" id="UP000030669">
    <property type="component" value="Unassembled WGS sequence"/>
</dbReference>
<gene>
    <name evidence="2" type="ORF">GLOTRDRAFT_89749</name>
</gene>
<dbReference type="GeneID" id="19309214"/>
<evidence type="ECO:0000313" key="3">
    <source>
        <dbReference type="Proteomes" id="UP000030669"/>
    </source>
</evidence>
<name>S7QK87_GLOTA</name>
<feature type="compositionally biased region" description="Basic and acidic residues" evidence="1">
    <location>
        <begin position="172"/>
        <end position="182"/>
    </location>
</feature>